<keyword evidence="2" id="KW-1185">Reference proteome</keyword>
<reference evidence="1 2" key="1">
    <citation type="submission" date="2014-04" db="EMBL/GenBank/DDBJ databases">
        <authorList>
            <consortium name="DOE Joint Genome Institute"/>
            <person name="Kuo A."/>
            <person name="Kohler A."/>
            <person name="Nagy L.G."/>
            <person name="Floudas D."/>
            <person name="Copeland A."/>
            <person name="Barry K.W."/>
            <person name="Cichocki N."/>
            <person name="Veneault-Fourrey C."/>
            <person name="LaButti K."/>
            <person name="Lindquist E.A."/>
            <person name="Lipzen A."/>
            <person name="Lundell T."/>
            <person name="Morin E."/>
            <person name="Murat C."/>
            <person name="Sun H."/>
            <person name="Tunlid A."/>
            <person name="Henrissat B."/>
            <person name="Grigoriev I.V."/>
            <person name="Hibbett D.S."/>
            <person name="Martin F."/>
            <person name="Nordberg H.P."/>
            <person name="Cantor M.N."/>
            <person name="Hua S.X."/>
        </authorList>
    </citation>
    <scope>NUCLEOTIDE SEQUENCE [LARGE SCALE GENOMIC DNA]</scope>
    <source>
        <strain evidence="1 2">LaAM-08-1</strain>
    </source>
</reference>
<dbReference type="OrthoDB" id="10255969at2759"/>
<name>A0A0C9WM38_9AGAR</name>
<dbReference type="EMBL" id="KN838684">
    <property type="protein sequence ID" value="KIJ97784.1"/>
    <property type="molecule type" value="Genomic_DNA"/>
</dbReference>
<reference evidence="2" key="2">
    <citation type="submission" date="2015-01" db="EMBL/GenBank/DDBJ databases">
        <title>Evolutionary Origins and Diversification of the Mycorrhizal Mutualists.</title>
        <authorList>
            <consortium name="DOE Joint Genome Institute"/>
            <consortium name="Mycorrhizal Genomics Consortium"/>
            <person name="Kohler A."/>
            <person name="Kuo A."/>
            <person name="Nagy L.G."/>
            <person name="Floudas D."/>
            <person name="Copeland A."/>
            <person name="Barry K.W."/>
            <person name="Cichocki N."/>
            <person name="Veneault-Fourrey C."/>
            <person name="LaButti K."/>
            <person name="Lindquist E.A."/>
            <person name="Lipzen A."/>
            <person name="Lundell T."/>
            <person name="Morin E."/>
            <person name="Murat C."/>
            <person name="Riley R."/>
            <person name="Ohm R."/>
            <person name="Sun H."/>
            <person name="Tunlid A."/>
            <person name="Henrissat B."/>
            <person name="Grigoriev I.V."/>
            <person name="Hibbett D.S."/>
            <person name="Martin F."/>
        </authorList>
    </citation>
    <scope>NUCLEOTIDE SEQUENCE [LARGE SCALE GENOMIC DNA]</scope>
    <source>
        <strain evidence="2">LaAM-08-1</strain>
    </source>
</reference>
<dbReference type="Proteomes" id="UP000054477">
    <property type="component" value="Unassembled WGS sequence"/>
</dbReference>
<evidence type="ECO:0000313" key="2">
    <source>
        <dbReference type="Proteomes" id="UP000054477"/>
    </source>
</evidence>
<dbReference type="AlphaFoldDB" id="A0A0C9WM38"/>
<feature type="non-terminal residue" evidence="1">
    <location>
        <position position="1"/>
    </location>
</feature>
<feature type="non-terminal residue" evidence="1">
    <location>
        <position position="72"/>
    </location>
</feature>
<evidence type="ECO:0000313" key="1">
    <source>
        <dbReference type="EMBL" id="KIJ97784.1"/>
    </source>
</evidence>
<accession>A0A0C9WM38</accession>
<dbReference type="HOGENOM" id="CLU_2729142_0_0_1"/>
<gene>
    <name evidence="1" type="ORF">K443DRAFT_79282</name>
</gene>
<organism evidence="1 2">
    <name type="scientific">Laccaria amethystina LaAM-08-1</name>
    <dbReference type="NCBI Taxonomy" id="1095629"/>
    <lineage>
        <taxon>Eukaryota</taxon>
        <taxon>Fungi</taxon>
        <taxon>Dikarya</taxon>
        <taxon>Basidiomycota</taxon>
        <taxon>Agaricomycotina</taxon>
        <taxon>Agaricomycetes</taxon>
        <taxon>Agaricomycetidae</taxon>
        <taxon>Agaricales</taxon>
        <taxon>Agaricineae</taxon>
        <taxon>Hydnangiaceae</taxon>
        <taxon>Laccaria</taxon>
    </lineage>
</organism>
<sequence length="72" mass="7993">RTTRPLAPLRASAHEVDTNSTKLVDSASSFRQWPQANLTYIDRLIGAPSCVVWLFPSTEAQSCSITFWSTAH</sequence>
<protein>
    <submittedName>
        <fullName evidence="1">Uncharacterized protein</fullName>
    </submittedName>
</protein>
<proteinExistence type="predicted"/>